<proteinExistence type="predicted"/>
<dbReference type="EMBL" id="BK015714">
    <property type="protein sequence ID" value="DAE21602.1"/>
    <property type="molecule type" value="Genomic_DNA"/>
</dbReference>
<dbReference type="GO" id="GO:0003677">
    <property type="term" value="F:DNA binding"/>
    <property type="evidence" value="ECO:0007669"/>
    <property type="project" value="InterPro"/>
</dbReference>
<dbReference type="InterPro" id="IPR011067">
    <property type="entry name" value="Plasmid_toxin/cell-grow_inhib"/>
</dbReference>
<dbReference type="InterPro" id="IPR003477">
    <property type="entry name" value="PemK-like"/>
</dbReference>
<reference evidence="1" key="1">
    <citation type="journal article" date="2021" name="Proc. Natl. Acad. Sci. U.S.A.">
        <title>A Catalog of Tens of Thousands of Viruses from Human Metagenomes Reveals Hidden Associations with Chronic Diseases.</title>
        <authorList>
            <person name="Tisza M.J."/>
            <person name="Buck C.B."/>
        </authorList>
    </citation>
    <scope>NUCLEOTIDE SEQUENCE</scope>
    <source>
        <strain evidence="1">Ct4be24</strain>
    </source>
</reference>
<evidence type="ECO:0000313" key="1">
    <source>
        <dbReference type="EMBL" id="DAE21602.1"/>
    </source>
</evidence>
<dbReference type="SUPFAM" id="SSF50118">
    <property type="entry name" value="Cell growth inhibitor/plasmid maintenance toxic component"/>
    <property type="match status" value="1"/>
</dbReference>
<dbReference type="GO" id="GO:0004521">
    <property type="term" value="F:RNA endonuclease activity"/>
    <property type="evidence" value="ECO:0007669"/>
    <property type="project" value="TreeGrafter"/>
</dbReference>
<accession>A0A8S5QRH0</accession>
<dbReference type="GO" id="GO:0006402">
    <property type="term" value="P:mRNA catabolic process"/>
    <property type="evidence" value="ECO:0007669"/>
    <property type="project" value="TreeGrafter"/>
</dbReference>
<dbReference type="Gene3D" id="2.30.30.110">
    <property type="match status" value="1"/>
</dbReference>
<name>A0A8S5QRH0_9CAUD</name>
<organism evidence="1">
    <name type="scientific">Siphoviridae sp. ct4be24</name>
    <dbReference type="NCBI Taxonomy" id="2826289"/>
    <lineage>
        <taxon>Viruses</taxon>
        <taxon>Duplodnaviria</taxon>
        <taxon>Heunggongvirae</taxon>
        <taxon>Uroviricota</taxon>
        <taxon>Caudoviricetes</taxon>
    </lineage>
</organism>
<dbReference type="Pfam" id="PF02452">
    <property type="entry name" value="PemK_toxin"/>
    <property type="match status" value="1"/>
</dbReference>
<dbReference type="PANTHER" id="PTHR33988">
    <property type="entry name" value="ENDORIBONUCLEASE MAZF-RELATED"/>
    <property type="match status" value="1"/>
</dbReference>
<dbReference type="GO" id="GO:0016075">
    <property type="term" value="P:rRNA catabolic process"/>
    <property type="evidence" value="ECO:0007669"/>
    <property type="project" value="TreeGrafter"/>
</dbReference>
<dbReference type="PANTHER" id="PTHR33988:SF1">
    <property type="entry name" value="ENDORIBONUCLEASE MAZF7-RELATED"/>
    <property type="match status" value="1"/>
</dbReference>
<protein>
    <submittedName>
        <fullName evidence="1">PemK-like protein</fullName>
    </submittedName>
</protein>
<sequence>MDLQRYDIVKVKIRYQGEGSVQVKERPYVIISNPIGTKHASIITVMPLTTKLKKLNMPVHSCINSDDDNGLTEYSMVLGEQIITISKNEVIERLGNVTNAYERKLIDKACFNGLFFGTEYRLEEARV</sequence>